<reference evidence="2" key="3">
    <citation type="submission" date="2015-06" db="UniProtKB">
        <authorList>
            <consortium name="EnsemblMetazoa"/>
        </authorList>
    </citation>
    <scope>IDENTIFICATION</scope>
</reference>
<dbReference type="InParanoid" id="T1F2E9"/>
<dbReference type="STRING" id="6412.T1F2E9"/>
<protein>
    <submittedName>
        <fullName evidence="1 2">Uncharacterized protein</fullName>
    </submittedName>
</protein>
<gene>
    <name evidence="2" type="primary">20202999</name>
    <name evidence="1" type="ORF">HELRODRAFT_169892</name>
</gene>
<evidence type="ECO:0000313" key="2">
    <source>
        <dbReference type="EnsemblMetazoa" id="HelroP169892"/>
    </source>
</evidence>
<dbReference type="EnsemblMetazoa" id="HelroT169892">
    <property type="protein sequence ID" value="HelroP169892"/>
    <property type="gene ID" value="HelroG169892"/>
</dbReference>
<dbReference type="HOGENOM" id="CLU_1995059_0_0_1"/>
<dbReference type="RefSeq" id="XP_009013941.1">
    <property type="nucleotide sequence ID" value="XM_009015693.1"/>
</dbReference>
<dbReference type="GeneID" id="20202999"/>
<proteinExistence type="predicted"/>
<sequence>MTTVKTTMSQQYVPFKLSYVDFPPRCAGAGNVICSPDYERFDSLLKKANEWLKTHSNLKVKVCESVEVKGRYDGVVDTNKSCFFEADHSKRRMRNLFIRVLRLWIVQKEPTDPIEPQQIGYIRKL</sequence>
<dbReference type="KEGG" id="hro:HELRODRAFT_169892"/>
<organism evidence="2 3">
    <name type="scientific">Helobdella robusta</name>
    <name type="common">Californian leech</name>
    <dbReference type="NCBI Taxonomy" id="6412"/>
    <lineage>
        <taxon>Eukaryota</taxon>
        <taxon>Metazoa</taxon>
        <taxon>Spiralia</taxon>
        <taxon>Lophotrochozoa</taxon>
        <taxon>Annelida</taxon>
        <taxon>Clitellata</taxon>
        <taxon>Hirudinea</taxon>
        <taxon>Rhynchobdellida</taxon>
        <taxon>Glossiphoniidae</taxon>
        <taxon>Helobdella</taxon>
    </lineage>
</organism>
<keyword evidence="3" id="KW-1185">Reference proteome</keyword>
<dbReference type="Proteomes" id="UP000015101">
    <property type="component" value="Unassembled WGS sequence"/>
</dbReference>
<name>T1F2E9_HELRO</name>
<dbReference type="EMBL" id="AMQM01003420">
    <property type="status" value="NOT_ANNOTATED_CDS"/>
    <property type="molecule type" value="Genomic_DNA"/>
</dbReference>
<dbReference type="OrthoDB" id="6283821at2759"/>
<accession>T1F2E9</accession>
<reference evidence="3" key="1">
    <citation type="submission" date="2012-12" db="EMBL/GenBank/DDBJ databases">
        <authorList>
            <person name="Hellsten U."/>
            <person name="Grimwood J."/>
            <person name="Chapman J.A."/>
            <person name="Shapiro H."/>
            <person name="Aerts A."/>
            <person name="Otillar R.P."/>
            <person name="Terry A.Y."/>
            <person name="Boore J.L."/>
            <person name="Simakov O."/>
            <person name="Marletaz F."/>
            <person name="Cho S.-J."/>
            <person name="Edsinger-Gonzales E."/>
            <person name="Havlak P."/>
            <person name="Kuo D.-H."/>
            <person name="Larsson T."/>
            <person name="Lv J."/>
            <person name="Arendt D."/>
            <person name="Savage R."/>
            <person name="Osoegawa K."/>
            <person name="de Jong P."/>
            <person name="Lindberg D.R."/>
            <person name="Seaver E.C."/>
            <person name="Weisblat D.A."/>
            <person name="Putnam N.H."/>
            <person name="Grigoriev I.V."/>
            <person name="Rokhsar D.S."/>
        </authorList>
    </citation>
    <scope>NUCLEOTIDE SEQUENCE</scope>
</reference>
<evidence type="ECO:0000313" key="3">
    <source>
        <dbReference type="Proteomes" id="UP000015101"/>
    </source>
</evidence>
<dbReference type="CTD" id="20202999"/>
<reference evidence="1 3" key="2">
    <citation type="journal article" date="2013" name="Nature">
        <title>Insights into bilaterian evolution from three spiralian genomes.</title>
        <authorList>
            <person name="Simakov O."/>
            <person name="Marletaz F."/>
            <person name="Cho S.J."/>
            <person name="Edsinger-Gonzales E."/>
            <person name="Havlak P."/>
            <person name="Hellsten U."/>
            <person name="Kuo D.H."/>
            <person name="Larsson T."/>
            <person name="Lv J."/>
            <person name="Arendt D."/>
            <person name="Savage R."/>
            <person name="Osoegawa K."/>
            <person name="de Jong P."/>
            <person name="Grimwood J."/>
            <person name="Chapman J.A."/>
            <person name="Shapiro H."/>
            <person name="Aerts A."/>
            <person name="Otillar R.P."/>
            <person name="Terry A.Y."/>
            <person name="Boore J.L."/>
            <person name="Grigoriev I.V."/>
            <person name="Lindberg D.R."/>
            <person name="Seaver E.C."/>
            <person name="Weisblat D.A."/>
            <person name="Putnam N.H."/>
            <person name="Rokhsar D.S."/>
        </authorList>
    </citation>
    <scope>NUCLEOTIDE SEQUENCE</scope>
</reference>
<evidence type="ECO:0000313" key="1">
    <source>
        <dbReference type="EMBL" id="ESO08152.1"/>
    </source>
</evidence>
<dbReference type="AlphaFoldDB" id="T1F2E9"/>
<dbReference type="EMBL" id="KB096134">
    <property type="protein sequence ID" value="ESO08152.1"/>
    <property type="molecule type" value="Genomic_DNA"/>
</dbReference>